<dbReference type="Pfam" id="PF04432">
    <property type="entry name" value="FrhB_FdhB_C"/>
    <property type="match status" value="1"/>
</dbReference>
<sequence length="487" mass="51654">MAPSNVAFLCLLGGGAAASVAPRAARPVAVGSAYPARELCSRCGLCDTPFIGHVAQACAFLGDGMARIDAAEALAHGRARRLDEEDELYFGVHTELSGVRMREPLAGAAWTGVVSAIAIEALESGLVDAVIAVGARAEDGPARMEPRPQLCRTAAQIRACAGVKPVLANSLELLDAVRADASIRSLLFVGVGCQVQALRAVEAHLGLDALYVLGTNCADNVRSSGALRRFMSAVSTSPDTAIGFEFMQDYAVHVKHVPGPADTAAQGVPHAPADSARAALYERVPVFSLPQSGLKDVIADSCTSCFDYSNALADLVVGYMAAPLRHGERMTESTQYVVVRNARGAALLDGIRPRARFTALSSNGDRRPFVPGIVEQDLEGLLGDSPPQLWAMPRWLGTLLARLLSRLGPSGVEFAKSSIDYHLLRNLVRVRVTEGEVRAAAAIPAHARAVEAAYGTLADELVARYRALRAARPELSRRPPPMRREAE</sequence>
<evidence type="ECO:0000313" key="4">
    <source>
        <dbReference type="EMBL" id="KAG8471094.1"/>
    </source>
</evidence>
<comment type="caution">
    <text evidence="4">The sequence shown here is derived from an EMBL/GenBank/DDBJ whole genome shotgun (WGS) entry which is preliminary data.</text>
</comment>
<dbReference type="Pfam" id="PF04422">
    <property type="entry name" value="FrhB_FdhB_N"/>
    <property type="match status" value="1"/>
</dbReference>
<evidence type="ECO:0008006" key="6">
    <source>
        <dbReference type="Google" id="ProtNLM"/>
    </source>
</evidence>
<evidence type="ECO:0000313" key="5">
    <source>
        <dbReference type="Proteomes" id="UP000751190"/>
    </source>
</evidence>
<dbReference type="PANTHER" id="PTHR31332:SF0">
    <property type="entry name" value="7-HYDROXYMETHYL CHLOROPHYLL A REDUCTASE, CHLOROPLASTIC"/>
    <property type="match status" value="1"/>
</dbReference>
<accession>A0A8J5Y5F7</accession>
<dbReference type="InterPro" id="IPR007525">
    <property type="entry name" value="FrhB_FdhB_C"/>
</dbReference>
<evidence type="ECO:0000259" key="2">
    <source>
        <dbReference type="Pfam" id="PF04422"/>
    </source>
</evidence>
<dbReference type="PANTHER" id="PTHR31332">
    <property type="entry name" value="7-HYDROXYMETHYL CHLOROPHYLL A REDUCTASE, CHLOROPLASTIC"/>
    <property type="match status" value="1"/>
</dbReference>
<dbReference type="AlphaFoldDB" id="A0A8J5Y5F7"/>
<evidence type="ECO:0000256" key="1">
    <source>
        <dbReference type="SAM" id="SignalP"/>
    </source>
</evidence>
<name>A0A8J5Y5F7_DIALT</name>
<keyword evidence="5" id="KW-1185">Reference proteome</keyword>
<dbReference type="EMBL" id="JAGTXO010000001">
    <property type="protein sequence ID" value="KAG8471094.1"/>
    <property type="molecule type" value="Genomic_DNA"/>
</dbReference>
<dbReference type="Proteomes" id="UP000751190">
    <property type="component" value="Unassembled WGS sequence"/>
</dbReference>
<dbReference type="InterPro" id="IPR007516">
    <property type="entry name" value="Co_F420_Hydgase/DH_bsu_N"/>
</dbReference>
<protein>
    <recommendedName>
        <fullName evidence="6">Coenzyme F420 hydrogenase</fullName>
    </recommendedName>
</protein>
<dbReference type="InterPro" id="IPR045220">
    <property type="entry name" value="FRHB/FDHB/HCAR-like"/>
</dbReference>
<dbReference type="GO" id="GO:0052592">
    <property type="term" value="F:oxidoreductase activity, acting on CH or CH2 groups, with an iron-sulfur protein as acceptor"/>
    <property type="evidence" value="ECO:0007669"/>
    <property type="project" value="TreeGrafter"/>
</dbReference>
<feature type="chain" id="PRO_5035215128" description="Coenzyme F420 hydrogenase" evidence="1">
    <location>
        <begin position="18"/>
        <end position="487"/>
    </location>
</feature>
<proteinExistence type="predicted"/>
<reference evidence="4" key="1">
    <citation type="submission" date="2021-05" db="EMBL/GenBank/DDBJ databases">
        <title>The genome of the haptophyte Pavlova lutheri (Diacronema luteri, Pavlovales) - a model for lipid biosynthesis in eukaryotic algae.</title>
        <authorList>
            <person name="Hulatt C.J."/>
            <person name="Posewitz M.C."/>
        </authorList>
    </citation>
    <scope>NUCLEOTIDE SEQUENCE</scope>
    <source>
        <strain evidence="4">NIVA-4/92</strain>
    </source>
</reference>
<feature type="domain" description="Coenzyme F420 hydrogenase/dehydrogenase beta subunit C-terminal" evidence="3">
    <location>
        <begin position="184"/>
        <end position="356"/>
    </location>
</feature>
<organism evidence="4 5">
    <name type="scientific">Diacronema lutheri</name>
    <name type="common">Unicellular marine alga</name>
    <name type="synonym">Monochrysis lutheri</name>
    <dbReference type="NCBI Taxonomy" id="2081491"/>
    <lineage>
        <taxon>Eukaryota</taxon>
        <taxon>Haptista</taxon>
        <taxon>Haptophyta</taxon>
        <taxon>Pavlovophyceae</taxon>
        <taxon>Pavlovales</taxon>
        <taxon>Pavlovaceae</taxon>
        <taxon>Diacronema</taxon>
    </lineage>
</organism>
<gene>
    <name evidence="4" type="ORF">KFE25_009515</name>
</gene>
<dbReference type="OMA" id="WTGIVST"/>
<evidence type="ECO:0000259" key="3">
    <source>
        <dbReference type="Pfam" id="PF04432"/>
    </source>
</evidence>
<dbReference type="OrthoDB" id="191568at2759"/>
<feature type="domain" description="Coenzyme F420 hydrogenase/dehydrogenase beta subunit N-terminal" evidence="2">
    <location>
        <begin position="100"/>
        <end position="174"/>
    </location>
</feature>
<feature type="signal peptide" evidence="1">
    <location>
        <begin position="1"/>
        <end position="17"/>
    </location>
</feature>
<keyword evidence="1" id="KW-0732">Signal</keyword>